<evidence type="ECO:0000256" key="4">
    <source>
        <dbReference type="ARBA" id="ARBA00022909"/>
    </source>
</evidence>
<evidence type="ECO:0000259" key="7">
    <source>
        <dbReference type="SMART" id="SM00905"/>
    </source>
</evidence>
<dbReference type="EMBL" id="JAVRIE010000004">
    <property type="protein sequence ID" value="MDT0583131.1"/>
    <property type="molecule type" value="Genomic_DNA"/>
</dbReference>
<evidence type="ECO:0000256" key="3">
    <source>
        <dbReference type="ARBA" id="ARBA00005708"/>
    </source>
</evidence>
<dbReference type="RefSeq" id="WP_311361902.1">
    <property type="nucleotide sequence ID" value="NZ_JAVRIE010000004.1"/>
</dbReference>
<dbReference type="InterPro" id="IPR043133">
    <property type="entry name" value="GTP-CH-I_C/QueF"/>
</dbReference>
<comment type="caution">
    <text evidence="8">The sequence shown here is derived from an EMBL/GenBank/DDBJ whole genome shotgun (WGS) entry which is preliminary data.</text>
</comment>
<comment type="pathway">
    <text evidence="2 6">Cofactor biosynthesis; tetrahydrofolate biosynthesis; 2-amino-4-hydroxy-6-hydroxymethyl-7,8-dihydropteridine diphosphate from 7,8-dihydroneopterin triphosphate: step 3/4.</text>
</comment>
<evidence type="ECO:0000256" key="2">
    <source>
        <dbReference type="ARBA" id="ARBA00005013"/>
    </source>
</evidence>
<evidence type="ECO:0000256" key="1">
    <source>
        <dbReference type="ARBA" id="ARBA00001353"/>
    </source>
</evidence>
<dbReference type="SUPFAM" id="SSF55620">
    <property type="entry name" value="Tetrahydrobiopterin biosynthesis enzymes-like"/>
    <property type="match status" value="1"/>
</dbReference>
<keyword evidence="9" id="KW-1185">Reference proteome</keyword>
<comment type="similarity">
    <text evidence="3 6">Belongs to the DHNA family.</text>
</comment>
<dbReference type="NCBIfam" id="TIGR00525">
    <property type="entry name" value="folB"/>
    <property type="match status" value="1"/>
</dbReference>
<dbReference type="PANTHER" id="PTHR42844:SF1">
    <property type="entry name" value="DIHYDRONEOPTERIN ALDOLASE 1-RELATED"/>
    <property type="match status" value="1"/>
</dbReference>
<dbReference type="Gene3D" id="3.30.1130.10">
    <property type="match status" value="1"/>
</dbReference>
<dbReference type="Proteomes" id="UP001249020">
    <property type="component" value="Unassembled WGS sequence"/>
</dbReference>
<dbReference type="PANTHER" id="PTHR42844">
    <property type="entry name" value="DIHYDRONEOPTERIN ALDOLASE 1-RELATED"/>
    <property type="match status" value="1"/>
</dbReference>
<name>A0AAW8R4R7_9ALTE</name>
<comment type="catalytic activity">
    <reaction evidence="1 6">
        <text>7,8-dihydroneopterin = 6-hydroxymethyl-7,8-dihydropterin + glycolaldehyde</text>
        <dbReference type="Rhea" id="RHEA:10540"/>
        <dbReference type="ChEBI" id="CHEBI:17001"/>
        <dbReference type="ChEBI" id="CHEBI:17071"/>
        <dbReference type="ChEBI" id="CHEBI:44841"/>
        <dbReference type="EC" id="4.1.2.25"/>
    </reaction>
</comment>
<dbReference type="EC" id="4.1.2.25" evidence="6"/>
<reference evidence="8 9" key="1">
    <citation type="submission" date="2023-09" db="EMBL/GenBank/DDBJ databases">
        <authorList>
            <person name="Rey-Velasco X."/>
        </authorList>
    </citation>
    <scope>NUCLEOTIDE SEQUENCE [LARGE SCALE GENOMIC DNA]</scope>
    <source>
        <strain evidence="8 9">W409</strain>
    </source>
</reference>
<dbReference type="GO" id="GO:0004150">
    <property type="term" value="F:dihydroneopterin aldolase activity"/>
    <property type="evidence" value="ECO:0007669"/>
    <property type="project" value="UniProtKB-UniRule"/>
</dbReference>
<evidence type="ECO:0000256" key="6">
    <source>
        <dbReference type="RuleBase" id="RU362079"/>
    </source>
</evidence>
<comment type="function">
    <text evidence="6">Catalyzes the conversion of 7,8-dihydroneopterin to 6-hydroxymethyl-7,8-dihydropterin.</text>
</comment>
<evidence type="ECO:0000313" key="8">
    <source>
        <dbReference type="EMBL" id="MDT0583131.1"/>
    </source>
</evidence>
<dbReference type="Pfam" id="PF02152">
    <property type="entry name" value="FolB"/>
    <property type="match status" value="1"/>
</dbReference>
<dbReference type="GO" id="GO:0046654">
    <property type="term" value="P:tetrahydrofolate biosynthetic process"/>
    <property type="evidence" value="ECO:0007669"/>
    <property type="project" value="UniProtKB-UniRule"/>
</dbReference>
<organism evidence="8 9">
    <name type="scientific">Brumicola blandensis</name>
    <dbReference type="NCBI Taxonomy" id="3075611"/>
    <lineage>
        <taxon>Bacteria</taxon>
        <taxon>Pseudomonadati</taxon>
        <taxon>Pseudomonadota</taxon>
        <taxon>Gammaproteobacteria</taxon>
        <taxon>Alteromonadales</taxon>
        <taxon>Alteromonadaceae</taxon>
        <taxon>Brumicola</taxon>
    </lineage>
</organism>
<protein>
    <recommendedName>
        <fullName evidence="6">7,8-dihydroneopterin aldolase</fullName>
        <ecNumber evidence="6">4.1.2.25</ecNumber>
    </recommendedName>
</protein>
<dbReference type="NCBIfam" id="TIGR00526">
    <property type="entry name" value="folB_dom"/>
    <property type="match status" value="1"/>
</dbReference>
<dbReference type="GO" id="GO:0005737">
    <property type="term" value="C:cytoplasm"/>
    <property type="evidence" value="ECO:0007669"/>
    <property type="project" value="TreeGrafter"/>
</dbReference>
<evidence type="ECO:0000256" key="5">
    <source>
        <dbReference type="ARBA" id="ARBA00023239"/>
    </source>
</evidence>
<accession>A0AAW8R4R7</accession>
<keyword evidence="4 6" id="KW-0289">Folate biosynthesis</keyword>
<dbReference type="GO" id="GO:0046656">
    <property type="term" value="P:folic acid biosynthetic process"/>
    <property type="evidence" value="ECO:0007669"/>
    <property type="project" value="UniProtKB-UniRule"/>
</dbReference>
<dbReference type="SMART" id="SM00905">
    <property type="entry name" value="FolB"/>
    <property type="match status" value="1"/>
</dbReference>
<gene>
    <name evidence="8" type="primary">folB</name>
    <name evidence="8" type="ORF">RM544_11325</name>
</gene>
<dbReference type="InterPro" id="IPR006157">
    <property type="entry name" value="FolB_dom"/>
</dbReference>
<feature type="domain" description="Dihydroneopterin aldolase/epimerase" evidence="7">
    <location>
        <begin position="4"/>
        <end position="114"/>
    </location>
</feature>
<dbReference type="CDD" id="cd00534">
    <property type="entry name" value="DHNA_DHNTPE"/>
    <property type="match status" value="1"/>
</dbReference>
<sequence>MDLVKIQGLTVQALIGVFDFERHEKQRLILDLDMHTCLQKAASSDNVEDTIDYGKVAQRLTEIAASSSYYLLEALAKEMIDTIFAEFGPDKMTLTVNKPDILKEANNVAISMTRERN</sequence>
<dbReference type="InterPro" id="IPR006156">
    <property type="entry name" value="Dihydroneopterin_aldolase"/>
</dbReference>
<dbReference type="AlphaFoldDB" id="A0AAW8R4R7"/>
<keyword evidence="5 6" id="KW-0456">Lyase</keyword>
<evidence type="ECO:0000313" key="9">
    <source>
        <dbReference type="Proteomes" id="UP001249020"/>
    </source>
</evidence>
<proteinExistence type="inferred from homology"/>